<evidence type="ECO:0000313" key="2">
    <source>
        <dbReference type="EMBL" id="KAK6518571.1"/>
    </source>
</evidence>
<feature type="region of interest" description="Disordered" evidence="1">
    <location>
        <begin position="275"/>
        <end position="303"/>
    </location>
</feature>
<gene>
    <name evidence="2" type="ORF">TWF506_005707</name>
</gene>
<sequence length="587" mass="67961">MESSSQDQDQPYNPPPSHDERCTDLPFLLHALSHLEPRPQITRGRHRTYDQYEWHSHQRELLQVLTLISQLFSITPNTEVALTMYMLPNKAIIYFACTEAYGGIEEGYICVIGEMVKSIARGEYGRRIMRGRGRQEIMHMKVYEEMMIIVVGRCREKILWLFEKLAGEEWASGVSILDRCDEDGEGVGWEKVVGLATGETKMMDLKGSRRGKGGLDVEVVGRAEWVRARANKRRRLYCFPDDDVPVYQELTFRLSNCRNGSGMENARNENMARGGVNGNDNAHPRTSNVRFSRPAQRGEGAAEDEEAKRLIKGIRQGIISFLLAIRSEKFRETSNDELWEYMRVVDLICKKRERLEMVVRFTDEQLDWVNKISRYSRAVEFIIKRAFMPKYQKLLANLEIYEIIPYTPNPPDESIPPPQTTVLEILEWVERKHSKPPFRLLITPPSIKNKYPNADPRALWTPSPPLNRHSIHPEVAIINFIYNHSSRTFNTPFLVYGVSGLCCWACDLYAHIVNKEMLKARANGFFGRRVYKEGWTGIVPKGDGWYVPVESEGDRKFRQMVMWVIEESLRVIVGNTRKAWINRLLDR</sequence>
<name>A0AAN8NK75_9PEZI</name>
<proteinExistence type="predicted"/>
<accession>A0AAN8NK75</accession>
<dbReference type="Proteomes" id="UP001307849">
    <property type="component" value="Unassembled WGS sequence"/>
</dbReference>
<evidence type="ECO:0000313" key="3">
    <source>
        <dbReference type="Proteomes" id="UP001307849"/>
    </source>
</evidence>
<reference evidence="2 3" key="1">
    <citation type="submission" date="2019-10" db="EMBL/GenBank/DDBJ databases">
        <authorList>
            <person name="Palmer J.M."/>
        </authorList>
    </citation>
    <scope>NUCLEOTIDE SEQUENCE [LARGE SCALE GENOMIC DNA]</scope>
    <source>
        <strain evidence="2 3">TWF506</strain>
    </source>
</reference>
<organism evidence="2 3">
    <name type="scientific">Arthrobotrys conoides</name>
    <dbReference type="NCBI Taxonomy" id="74498"/>
    <lineage>
        <taxon>Eukaryota</taxon>
        <taxon>Fungi</taxon>
        <taxon>Dikarya</taxon>
        <taxon>Ascomycota</taxon>
        <taxon>Pezizomycotina</taxon>
        <taxon>Orbiliomycetes</taxon>
        <taxon>Orbiliales</taxon>
        <taxon>Orbiliaceae</taxon>
        <taxon>Arthrobotrys</taxon>
    </lineage>
</organism>
<dbReference type="AlphaFoldDB" id="A0AAN8NK75"/>
<dbReference type="EMBL" id="JAVHJM010000002">
    <property type="protein sequence ID" value="KAK6518571.1"/>
    <property type="molecule type" value="Genomic_DNA"/>
</dbReference>
<protein>
    <submittedName>
        <fullName evidence="2">Uncharacterized protein</fullName>
    </submittedName>
</protein>
<feature type="compositionally biased region" description="Polar residues" evidence="1">
    <location>
        <begin position="278"/>
        <end position="290"/>
    </location>
</feature>
<keyword evidence="3" id="KW-1185">Reference proteome</keyword>
<evidence type="ECO:0000256" key="1">
    <source>
        <dbReference type="SAM" id="MobiDB-lite"/>
    </source>
</evidence>
<comment type="caution">
    <text evidence="2">The sequence shown here is derived from an EMBL/GenBank/DDBJ whole genome shotgun (WGS) entry which is preliminary data.</text>
</comment>